<dbReference type="AlphaFoldDB" id="F3KMA4"/>
<organism evidence="1">
    <name type="scientific">Candidatus Nitrosarchaeum limnium SFB1</name>
    <dbReference type="NCBI Taxonomy" id="886738"/>
    <lineage>
        <taxon>Archaea</taxon>
        <taxon>Nitrososphaerota</taxon>
        <taxon>Nitrososphaeria</taxon>
        <taxon>Nitrosopumilales</taxon>
        <taxon>Nitrosopumilaceae</taxon>
        <taxon>Nitrosarchaeum</taxon>
    </lineage>
</organism>
<sequence length="55" mass="6253">MSTIVIQRQPEPTKTLIQSIPVKKGETLQTIPNTQFRWEDLAGLSWTLLDDGDEL</sequence>
<evidence type="ECO:0000313" key="1">
    <source>
        <dbReference type="EMBL" id="EGG41493.1"/>
    </source>
</evidence>
<reference evidence="1" key="1">
    <citation type="journal article" date="2011" name="PLoS ONE">
        <title>Genome of a low-salinity ammonia-oxidizing archaeon determined by single-cell and metagenomic analysis.</title>
        <authorList>
            <person name="Blainey P.C."/>
            <person name="Mosier A.C."/>
            <person name="Potanina A."/>
            <person name="Francis C.A."/>
            <person name="Quake S.R."/>
        </authorList>
    </citation>
    <scope>NUCLEOTIDE SEQUENCE [LARGE SCALE GENOMIC DNA]</scope>
    <source>
        <strain evidence="1">SFB1</strain>
    </source>
</reference>
<dbReference type="EMBL" id="AEGP01000062">
    <property type="protein sequence ID" value="EGG41493.1"/>
    <property type="molecule type" value="Genomic_DNA"/>
</dbReference>
<accession>F3KMA4</accession>
<dbReference type="Proteomes" id="UP000004348">
    <property type="component" value="Chromosome"/>
</dbReference>
<comment type="caution">
    <text evidence="1">The sequence shown here is derived from an EMBL/GenBank/DDBJ whole genome shotgun (WGS) entry which is preliminary data.</text>
</comment>
<name>F3KMA4_9ARCH</name>
<dbReference type="STRING" id="886738.Nlim_1651"/>
<proteinExistence type="predicted"/>
<dbReference type="HOGENOM" id="CLU_3020796_0_0_2"/>
<gene>
    <name evidence="1" type="ORF">Nlim_1651</name>
</gene>
<protein>
    <submittedName>
        <fullName evidence="1">Uncharacterized protein</fullName>
    </submittedName>
</protein>